<evidence type="ECO:0000313" key="2">
    <source>
        <dbReference type="Proteomes" id="UP000280698"/>
    </source>
</evidence>
<sequence>MLSTLLPLSQSDPAGLAAALAREVTPLGGWPAYGASRAIAELLGLAFEGEAATAVLDGAIRFLRQNGIPPLRVRPYEWSRWVDTGGTVEAWLPTIPPPPPERSGLRELAPGEVRHVATMTADRDANTIYVQHDGAGGYVAVIDARFSDEDPTRSRGAWKRADSLYGIFLAVGLALQAPPHWVSAELAPYIPLPRPVI</sequence>
<accession>A0ABX9WD32</accession>
<proteinExistence type="predicted"/>
<evidence type="ECO:0000313" key="1">
    <source>
        <dbReference type="EMBL" id="RNL97712.1"/>
    </source>
</evidence>
<evidence type="ECO:0008006" key="3">
    <source>
        <dbReference type="Google" id="ProtNLM"/>
    </source>
</evidence>
<name>A0ABX9WD32_9ACTN</name>
<gene>
    <name evidence="1" type="ORF">EFE23_18020</name>
</gene>
<protein>
    <recommendedName>
        <fullName evidence="3">SUKH-3 immunity protein</fullName>
    </recommendedName>
</protein>
<reference evidence="1 2" key="1">
    <citation type="submission" date="2018-11" db="EMBL/GenBank/DDBJ databases">
        <title>Micromonospora sp. PPF5-17, a new actinomycetes isolated from a hot spring soil.</title>
        <authorList>
            <person name="Thawai C."/>
        </authorList>
    </citation>
    <scope>NUCLEOTIDE SEQUENCE [LARGE SCALE GENOMIC DNA]</scope>
    <source>
        <strain evidence="1 2">PPF5-17</strain>
    </source>
</reference>
<dbReference type="EMBL" id="RJLN01000051">
    <property type="protein sequence ID" value="RNL97712.1"/>
    <property type="molecule type" value="Genomic_DNA"/>
</dbReference>
<dbReference type="Proteomes" id="UP000280698">
    <property type="component" value="Unassembled WGS sequence"/>
</dbReference>
<comment type="caution">
    <text evidence="1">The sequence shown here is derived from an EMBL/GenBank/DDBJ whole genome shotgun (WGS) entry which is preliminary data.</text>
</comment>
<keyword evidence="2" id="KW-1185">Reference proteome</keyword>
<organism evidence="1 2">
    <name type="scientific">Micromonospora solifontis</name>
    <dbReference type="NCBI Taxonomy" id="2487138"/>
    <lineage>
        <taxon>Bacteria</taxon>
        <taxon>Bacillati</taxon>
        <taxon>Actinomycetota</taxon>
        <taxon>Actinomycetes</taxon>
        <taxon>Micromonosporales</taxon>
        <taxon>Micromonosporaceae</taxon>
        <taxon>Micromonospora</taxon>
    </lineage>
</organism>